<dbReference type="Gene3D" id="3.40.190.10">
    <property type="entry name" value="Periplasmic binding protein-like II"/>
    <property type="match status" value="1"/>
</dbReference>
<dbReference type="Proteomes" id="UP001310022">
    <property type="component" value="Unassembled WGS sequence"/>
</dbReference>
<dbReference type="PANTHER" id="PTHR43649">
    <property type="entry name" value="ARABINOSE-BINDING PROTEIN-RELATED"/>
    <property type="match status" value="1"/>
</dbReference>
<sequence>MSDKVTLRGITWDHSRGFTSIVATAQRFHELNPEVEIVWEKRSLQAFADEPLNELAARYDLLVIDHPWAGFAARTGEVVALNEVLSPAFIEDQRVNSVGHSFESYQYDGKQWALAIDAATPVAAARMDLFENAGRALPKTYEDLLALAEEGKVAVPGIPQDTLMNFYMICSTLGEDVCLKEDEVISRETGLKALELLRALGKNMSAESYEANPIRVFEMMTQTDQYWYCPFAYGYTNYSRRGYARKSLKFMDMVSLEGQPLISTIGGTGLAISAQCKNVEIAAKYAEFVGCPETQSGIFFDNGGQPGHRKSWLNTHTNAVTQDFFKDTLPTLDRAFLRPRYFGHMYFQDRAGAPIREFMMNGGNAEELLSQLNDLYKESKQQEQLV</sequence>
<evidence type="ECO:0000313" key="4">
    <source>
        <dbReference type="Proteomes" id="UP001310022"/>
    </source>
</evidence>
<dbReference type="InterPro" id="IPR050490">
    <property type="entry name" value="Bact_solute-bd_prot1"/>
</dbReference>
<comment type="similarity">
    <text evidence="2">Belongs to the bacterial solute-binding protein 1 family.</text>
</comment>
<proteinExistence type="inferred from homology"/>
<keyword evidence="4" id="KW-1185">Reference proteome</keyword>
<protein>
    <recommendedName>
        <fullName evidence="5">ABC transporter substrate-binding protein</fullName>
    </recommendedName>
</protein>
<dbReference type="Pfam" id="PF13416">
    <property type="entry name" value="SBP_bac_8"/>
    <property type="match status" value="1"/>
</dbReference>
<evidence type="ECO:0000256" key="1">
    <source>
        <dbReference type="ARBA" id="ARBA00004418"/>
    </source>
</evidence>
<dbReference type="AlphaFoldDB" id="A0AAN4W1I2"/>
<evidence type="ECO:0008006" key="5">
    <source>
        <dbReference type="Google" id="ProtNLM"/>
    </source>
</evidence>
<gene>
    <name evidence="3" type="ORF">PEDI_34500</name>
</gene>
<name>A0AAN4W1I2_9BACT</name>
<dbReference type="SUPFAM" id="SSF53850">
    <property type="entry name" value="Periplasmic binding protein-like II"/>
    <property type="match status" value="1"/>
</dbReference>
<dbReference type="InterPro" id="IPR006059">
    <property type="entry name" value="SBP"/>
</dbReference>
<accession>A0AAN4W1I2</accession>
<evidence type="ECO:0000313" key="3">
    <source>
        <dbReference type="EMBL" id="GJM62898.1"/>
    </source>
</evidence>
<dbReference type="RefSeq" id="WP_338238126.1">
    <property type="nucleotide sequence ID" value="NZ_BQKE01000002.1"/>
</dbReference>
<organism evidence="3 4">
    <name type="scientific">Persicobacter diffluens</name>
    <dbReference type="NCBI Taxonomy" id="981"/>
    <lineage>
        <taxon>Bacteria</taxon>
        <taxon>Pseudomonadati</taxon>
        <taxon>Bacteroidota</taxon>
        <taxon>Cytophagia</taxon>
        <taxon>Cytophagales</taxon>
        <taxon>Persicobacteraceae</taxon>
        <taxon>Persicobacter</taxon>
    </lineage>
</organism>
<dbReference type="EMBL" id="BQKE01000002">
    <property type="protein sequence ID" value="GJM62898.1"/>
    <property type="molecule type" value="Genomic_DNA"/>
</dbReference>
<reference evidence="3 4" key="1">
    <citation type="submission" date="2021-12" db="EMBL/GenBank/DDBJ databases">
        <title>Genome sequencing of bacteria with rrn-lacking chromosome and rrn-plasmid.</title>
        <authorList>
            <person name="Anda M."/>
            <person name="Iwasaki W."/>
        </authorList>
    </citation>
    <scope>NUCLEOTIDE SEQUENCE [LARGE SCALE GENOMIC DNA]</scope>
    <source>
        <strain evidence="3 4">NBRC 15940</strain>
    </source>
</reference>
<dbReference type="GO" id="GO:0042597">
    <property type="term" value="C:periplasmic space"/>
    <property type="evidence" value="ECO:0007669"/>
    <property type="project" value="UniProtKB-SubCell"/>
</dbReference>
<evidence type="ECO:0000256" key="2">
    <source>
        <dbReference type="ARBA" id="ARBA00008520"/>
    </source>
</evidence>
<comment type="subcellular location">
    <subcellularLocation>
        <location evidence="1">Periplasm</location>
    </subcellularLocation>
</comment>
<comment type="caution">
    <text evidence="3">The sequence shown here is derived from an EMBL/GenBank/DDBJ whole genome shotgun (WGS) entry which is preliminary data.</text>
</comment>